<feature type="compositionally biased region" description="Acidic residues" evidence="1">
    <location>
        <begin position="331"/>
        <end position="345"/>
    </location>
</feature>
<feature type="compositionally biased region" description="Basic and acidic residues" evidence="1">
    <location>
        <begin position="349"/>
        <end position="361"/>
    </location>
</feature>
<feature type="non-terminal residue" evidence="2">
    <location>
        <position position="448"/>
    </location>
</feature>
<accession>A0A1B6HG40</accession>
<feature type="non-terminal residue" evidence="2">
    <location>
        <position position="1"/>
    </location>
</feature>
<gene>
    <name evidence="2" type="ORF">g.32364</name>
</gene>
<feature type="region of interest" description="Disordered" evidence="1">
    <location>
        <begin position="291"/>
        <end position="377"/>
    </location>
</feature>
<evidence type="ECO:0000256" key="1">
    <source>
        <dbReference type="SAM" id="MobiDB-lite"/>
    </source>
</evidence>
<sequence>VQVRDQSTPMSTCHKDNDDTICQLDSIVQDKEIEKDEDRENGGDVICSGNLGKEESVEIAEVSEECEKEHNKGETFETPAVELEQYSDLADAVIIEESEDSPIEENQEVFEVEEIEPESCNIEIKNPDTVDDIDDNEIIMSDNPKQQTQNLMESKQSEFDEINEVADEIMEVFESEDVTEDKENVNALKLQEQYDSSIHESSIKSAKKNEYQLDNDNVSKNCDEDEDYEGNGSHSEDKHKEEQNCNDDKNQEEDKNYEPCKEDNNFDEDNYDYASGSDILYKGMSEFSDEDGYQMEHKDGISFNPFDDSVSSDHRSGGTGGCMSSATEREELGEEEENDENEQNQEDLNPDKKAENCELKDGTSPNVKEGEKLFDNDNPITYDKALAILNKNRVKKIDDEEFFDMFTQELNRVSEESASDSDIAIVDEYIMEPEEISTKPNKKEGNAQ</sequence>
<dbReference type="EMBL" id="GECU01034101">
    <property type="protein sequence ID" value="JAS73605.1"/>
    <property type="molecule type" value="Transcribed_RNA"/>
</dbReference>
<name>A0A1B6HG40_9HEMI</name>
<feature type="region of interest" description="Disordered" evidence="1">
    <location>
        <begin position="175"/>
        <end position="275"/>
    </location>
</feature>
<protein>
    <submittedName>
        <fullName evidence="2">Uncharacterized protein</fullName>
    </submittedName>
</protein>
<feature type="compositionally biased region" description="Basic and acidic residues" evidence="1">
    <location>
        <begin position="197"/>
        <end position="211"/>
    </location>
</feature>
<dbReference type="AlphaFoldDB" id="A0A1B6HG40"/>
<proteinExistence type="predicted"/>
<organism evidence="2">
    <name type="scientific">Homalodisca liturata</name>
    <dbReference type="NCBI Taxonomy" id="320908"/>
    <lineage>
        <taxon>Eukaryota</taxon>
        <taxon>Metazoa</taxon>
        <taxon>Ecdysozoa</taxon>
        <taxon>Arthropoda</taxon>
        <taxon>Hexapoda</taxon>
        <taxon>Insecta</taxon>
        <taxon>Pterygota</taxon>
        <taxon>Neoptera</taxon>
        <taxon>Paraneoptera</taxon>
        <taxon>Hemiptera</taxon>
        <taxon>Auchenorrhyncha</taxon>
        <taxon>Membracoidea</taxon>
        <taxon>Cicadellidae</taxon>
        <taxon>Cicadellinae</taxon>
        <taxon>Proconiini</taxon>
        <taxon>Homalodisca</taxon>
    </lineage>
</organism>
<reference evidence="2" key="1">
    <citation type="submission" date="2015-11" db="EMBL/GenBank/DDBJ databases">
        <title>De novo transcriptome assembly of four potential Pierce s Disease insect vectors from Arizona vineyards.</title>
        <authorList>
            <person name="Tassone E.E."/>
        </authorList>
    </citation>
    <scope>NUCLEOTIDE SEQUENCE</scope>
</reference>
<evidence type="ECO:0000313" key="2">
    <source>
        <dbReference type="EMBL" id="JAS73605.1"/>
    </source>
</evidence>
<feature type="compositionally biased region" description="Basic and acidic residues" evidence="1">
    <location>
        <begin position="234"/>
        <end position="264"/>
    </location>
</feature>